<evidence type="ECO:0000313" key="3">
    <source>
        <dbReference type="EMBL" id="CAG8574973.1"/>
    </source>
</evidence>
<keyword evidence="4" id="KW-1185">Reference proteome</keyword>
<dbReference type="Pfam" id="PF13472">
    <property type="entry name" value="Lipase_GDSL_2"/>
    <property type="match status" value="1"/>
</dbReference>
<sequence length="253" mass="28204">MSTKIFFLSFVALLLCLPFGSTAPSDHTYYLSLGDSFAAGVEPISPNKSISPAFSYANALYDLLKKNYSNLKLIKYGCSGETSDGLINYNKCSKNPKYSQLNQAIDFMNSHRGMVKFVTINIGVNDLHKYCHDKDLDGKCGSKVLKNLSNNLIDVIIPKLKEAGGEGVQYAGSTYFHRFTNDLNDLSVKIYRENGFRVADIRSVFGTNGDPSEFKRRVCLYTNSCNKYNNSHPNVPGSREIGNLYHKELGPFN</sequence>
<protein>
    <submittedName>
        <fullName evidence="3">255_t:CDS:1</fullName>
    </submittedName>
</protein>
<name>A0A9N9BRP6_9GLOM</name>
<proteinExistence type="predicted"/>
<dbReference type="OrthoDB" id="2367848at2759"/>
<dbReference type="AlphaFoldDB" id="A0A9N9BRP6"/>
<evidence type="ECO:0000313" key="4">
    <source>
        <dbReference type="Proteomes" id="UP000789706"/>
    </source>
</evidence>
<evidence type="ECO:0000259" key="2">
    <source>
        <dbReference type="Pfam" id="PF13472"/>
    </source>
</evidence>
<dbReference type="Proteomes" id="UP000789706">
    <property type="component" value="Unassembled WGS sequence"/>
</dbReference>
<dbReference type="InterPro" id="IPR013830">
    <property type="entry name" value="SGNH_hydro"/>
</dbReference>
<dbReference type="InterPro" id="IPR036514">
    <property type="entry name" value="SGNH_hydro_sf"/>
</dbReference>
<evidence type="ECO:0000256" key="1">
    <source>
        <dbReference type="SAM" id="SignalP"/>
    </source>
</evidence>
<feature type="chain" id="PRO_5040173178" evidence="1">
    <location>
        <begin position="23"/>
        <end position="253"/>
    </location>
</feature>
<organism evidence="3 4">
    <name type="scientific">Diversispora eburnea</name>
    <dbReference type="NCBI Taxonomy" id="1213867"/>
    <lineage>
        <taxon>Eukaryota</taxon>
        <taxon>Fungi</taxon>
        <taxon>Fungi incertae sedis</taxon>
        <taxon>Mucoromycota</taxon>
        <taxon>Glomeromycotina</taxon>
        <taxon>Glomeromycetes</taxon>
        <taxon>Diversisporales</taxon>
        <taxon>Diversisporaceae</taxon>
        <taxon>Diversispora</taxon>
    </lineage>
</organism>
<dbReference type="SUPFAM" id="SSF52266">
    <property type="entry name" value="SGNH hydrolase"/>
    <property type="match status" value="1"/>
</dbReference>
<dbReference type="EMBL" id="CAJVPK010001176">
    <property type="protein sequence ID" value="CAG8574973.1"/>
    <property type="molecule type" value="Genomic_DNA"/>
</dbReference>
<reference evidence="3" key="1">
    <citation type="submission" date="2021-06" db="EMBL/GenBank/DDBJ databases">
        <authorList>
            <person name="Kallberg Y."/>
            <person name="Tangrot J."/>
            <person name="Rosling A."/>
        </authorList>
    </citation>
    <scope>NUCLEOTIDE SEQUENCE</scope>
    <source>
        <strain evidence="3">AZ414A</strain>
    </source>
</reference>
<keyword evidence="1" id="KW-0732">Signal</keyword>
<feature type="signal peptide" evidence="1">
    <location>
        <begin position="1"/>
        <end position="22"/>
    </location>
</feature>
<dbReference type="Gene3D" id="3.40.50.1110">
    <property type="entry name" value="SGNH hydrolase"/>
    <property type="match status" value="1"/>
</dbReference>
<accession>A0A9N9BRP6</accession>
<comment type="caution">
    <text evidence="3">The sequence shown here is derived from an EMBL/GenBank/DDBJ whole genome shotgun (WGS) entry which is preliminary data.</text>
</comment>
<gene>
    <name evidence="3" type="ORF">DEBURN_LOCUS8279</name>
</gene>
<feature type="domain" description="SGNH hydrolase-type esterase" evidence="2">
    <location>
        <begin position="33"/>
        <end position="212"/>
    </location>
</feature>